<gene>
    <name evidence="7" type="primary">EWSR1</name>
    <name evidence="7" type="ORF">HK103_004915</name>
</gene>
<comment type="caution">
    <text evidence="7">The sequence shown here is derived from an EMBL/GenBank/DDBJ whole genome shotgun (WGS) entry which is preliminary data.</text>
</comment>
<name>A0AAD5UG24_9FUNG</name>
<evidence type="ECO:0000256" key="2">
    <source>
        <dbReference type="ARBA" id="ARBA00022884"/>
    </source>
</evidence>
<dbReference type="Pfam" id="PF00076">
    <property type="entry name" value="RRM_1"/>
    <property type="match status" value="1"/>
</dbReference>
<evidence type="ECO:0000256" key="1">
    <source>
        <dbReference type="ARBA" id="ARBA00004123"/>
    </source>
</evidence>
<dbReference type="PROSITE" id="PS50102">
    <property type="entry name" value="RRM"/>
    <property type="match status" value="1"/>
</dbReference>
<feature type="compositionally biased region" description="Basic and acidic residues" evidence="5">
    <location>
        <begin position="1"/>
        <end position="129"/>
    </location>
</feature>
<keyword evidence="8" id="KW-1185">Reference proteome</keyword>
<evidence type="ECO:0000256" key="4">
    <source>
        <dbReference type="PROSITE-ProRule" id="PRU00176"/>
    </source>
</evidence>
<keyword evidence="2 4" id="KW-0694">RNA-binding</keyword>
<evidence type="ECO:0000256" key="5">
    <source>
        <dbReference type="SAM" id="MobiDB-lite"/>
    </source>
</evidence>
<evidence type="ECO:0000313" key="7">
    <source>
        <dbReference type="EMBL" id="KAJ3257087.1"/>
    </source>
</evidence>
<dbReference type="InterPro" id="IPR035979">
    <property type="entry name" value="RBD_domain_sf"/>
</dbReference>
<comment type="subcellular location">
    <subcellularLocation>
        <location evidence="1">Nucleus</location>
    </subcellularLocation>
</comment>
<dbReference type="Proteomes" id="UP001210925">
    <property type="component" value="Unassembled WGS sequence"/>
</dbReference>
<sequence length="242" mass="28970">MEREFPQRKDDRFEKSERHDRYSDRDRHERRDHEDRRYGGVDERADRRHDSRDHRDSRDSRDDRYRDRDTRDHREYRDDKRDRDQRDSRDSRDSRSHRYDHESRDGRYHNEFRDRKDHESRDTTKKPFVDKFSTPVHDPTSDKSADTIYISGLPQSVTEQSLCKYFGSVGIDKRTDKPRVWIYKDKQTGKVKGDATVTYSDPSASDGAINWFDVEKATQKPPPAGGWKTNTRGRGRGRGGFR</sequence>
<dbReference type="GO" id="GO:0005634">
    <property type="term" value="C:nucleus"/>
    <property type="evidence" value="ECO:0007669"/>
    <property type="project" value="UniProtKB-SubCell"/>
</dbReference>
<feature type="region of interest" description="Disordered" evidence="5">
    <location>
        <begin position="217"/>
        <end position="242"/>
    </location>
</feature>
<evidence type="ECO:0000259" key="6">
    <source>
        <dbReference type="PROSITE" id="PS50102"/>
    </source>
</evidence>
<dbReference type="EMBL" id="JADGKB010000042">
    <property type="protein sequence ID" value="KAJ3257087.1"/>
    <property type="molecule type" value="Genomic_DNA"/>
</dbReference>
<proteinExistence type="predicted"/>
<dbReference type="InterPro" id="IPR000504">
    <property type="entry name" value="RRM_dom"/>
</dbReference>
<dbReference type="GO" id="GO:0003723">
    <property type="term" value="F:RNA binding"/>
    <property type="evidence" value="ECO:0007669"/>
    <property type="project" value="UniProtKB-UniRule"/>
</dbReference>
<accession>A0AAD5UG24</accession>
<organism evidence="7 8">
    <name type="scientific">Boothiomyces macroporosus</name>
    <dbReference type="NCBI Taxonomy" id="261099"/>
    <lineage>
        <taxon>Eukaryota</taxon>
        <taxon>Fungi</taxon>
        <taxon>Fungi incertae sedis</taxon>
        <taxon>Chytridiomycota</taxon>
        <taxon>Chytridiomycota incertae sedis</taxon>
        <taxon>Chytridiomycetes</taxon>
        <taxon>Rhizophydiales</taxon>
        <taxon>Terramycetaceae</taxon>
        <taxon>Boothiomyces</taxon>
    </lineage>
</organism>
<evidence type="ECO:0000313" key="8">
    <source>
        <dbReference type="Proteomes" id="UP001210925"/>
    </source>
</evidence>
<keyword evidence="3" id="KW-0539">Nucleus</keyword>
<dbReference type="AlphaFoldDB" id="A0AAD5UG24"/>
<dbReference type="SUPFAM" id="SSF54928">
    <property type="entry name" value="RNA-binding domain, RBD"/>
    <property type="match status" value="1"/>
</dbReference>
<feature type="domain" description="RRM" evidence="6">
    <location>
        <begin position="146"/>
        <end position="219"/>
    </location>
</feature>
<reference evidence="7" key="1">
    <citation type="submission" date="2020-05" db="EMBL/GenBank/DDBJ databases">
        <title>Phylogenomic resolution of chytrid fungi.</title>
        <authorList>
            <person name="Stajich J.E."/>
            <person name="Amses K."/>
            <person name="Simmons R."/>
            <person name="Seto K."/>
            <person name="Myers J."/>
            <person name="Bonds A."/>
            <person name="Quandt C.A."/>
            <person name="Barry K."/>
            <person name="Liu P."/>
            <person name="Grigoriev I."/>
            <person name="Longcore J.E."/>
            <person name="James T.Y."/>
        </authorList>
    </citation>
    <scope>NUCLEOTIDE SEQUENCE</scope>
    <source>
        <strain evidence="7">PLAUS21</strain>
    </source>
</reference>
<protein>
    <submittedName>
        <fullName evidence="7">RNA-binding protein EWS</fullName>
    </submittedName>
</protein>
<dbReference type="GO" id="GO:0006355">
    <property type="term" value="P:regulation of DNA-templated transcription"/>
    <property type="evidence" value="ECO:0007669"/>
    <property type="project" value="InterPro"/>
</dbReference>
<evidence type="ECO:0000256" key="3">
    <source>
        <dbReference type="ARBA" id="ARBA00023242"/>
    </source>
</evidence>
<dbReference type="PANTHER" id="PTHR23238">
    <property type="entry name" value="RNA BINDING PROTEIN"/>
    <property type="match status" value="1"/>
</dbReference>
<dbReference type="InterPro" id="IPR034870">
    <property type="entry name" value="TET_fam"/>
</dbReference>
<dbReference type="SMART" id="SM00360">
    <property type="entry name" value="RRM"/>
    <property type="match status" value="1"/>
</dbReference>
<feature type="compositionally biased region" description="Basic residues" evidence="5">
    <location>
        <begin position="231"/>
        <end position="242"/>
    </location>
</feature>
<feature type="region of interest" description="Disordered" evidence="5">
    <location>
        <begin position="1"/>
        <end position="146"/>
    </location>
</feature>
<dbReference type="InterPro" id="IPR012677">
    <property type="entry name" value="Nucleotide-bd_a/b_plait_sf"/>
</dbReference>
<dbReference type="Gene3D" id="3.30.70.330">
    <property type="match status" value="1"/>
</dbReference>